<dbReference type="Gene3D" id="3.50.50.60">
    <property type="entry name" value="FAD/NAD(P)-binding domain"/>
    <property type="match status" value="2"/>
</dbReference>
<accession>A0AAD6J2V4</accession>
<comment type="similarity">
    <text evidence="4 12">Belongs to the GMC oxidoreductase family.</text>
</comment>
<evidence type="ECO:0000313" key="16">
    <source>
        <dbReference type="EMBL" id="KAJ6263518.1"/>
    </source>
</evidence>
<dbReference type="PANTHER" id="PTHR46056:SF12">
    <property type="entry name" value="LONG-CHAIN-ALCOHOL OXIDASE"/>
    <property type="match status" value="1"/>
</dbReference>
<evidence type="ECO:0000256" key="10">
    <source>
        <dbReference type="ARBA" id="ARBA00023002"/>
    </source>
</evidence>
<evidence type="ECO:0000256" key="8">
    <source>
        <dbReference type="ARBA" id="ARBA00022827"/>
    </source>
</evidence>
<dbReference type="SUPFAM" id="SSF51905">
    <property type="entry name" value="FAD/NAD(P)-binding domain"/>
    <property type="match status" value="1"/>
</dbReference>
<evidence type="ECO:0000256" key="1">
    <source>
        <dbReference type="ARBA" id="ARBA00000920"/>
    </source>
</evidence>
<dbReference type="GO" id="GO:0016020">
    <property type="term" value="C:membrane"/>
    <property type="evidence" value="ECO:0007669"/>
    <property type="project" value="UniProtKB-SubCell"/>
</dbReference>
<protein>
    <recommendedName>
        <fullName evidence="5 12">Long-chain-alcohol oxidase</fullName>
        <ecNumber evidence="5 12">1.1.3.20</ecNumber>
    </recommendedName>
</protein>
<evidence type="ECO:0000313" key="17">
    <source>
        <dbReference type="Proteomes" id="UP001221413"/>
    </source>
</evidence>
<keyword evidence="9" id="KW-1133">Transmembrane helix</keyword>
<dbReference type="Pfam" id="PF00732">
    <property type="entry name" value="GMC_oxred_N"/>
    <property type="match status" value="1"/>
</dbReference>
<evidence type="ECO:0000259" key="14">
    <source>
        <dbReference type="Pfam" id="PF00732"/>
    </source>
</evidence>
<evidence type="ECO:0000256" key="6">
    <source>
        <dbReference type="ARBA" id="ARBA00022630"/>
    </source>
</evidence>
<gene>
    <name evidence="16" type="ORF">Dda_2082</name>
</gene>
<dbReference type="InterPro" id="IPR036188">
    <property type="entry name" value="FAD/NAD-bd_sf"/>
</dbReference>
<evidence type="ECO:0000256" key="7">
    <source>
        <dbReference type="ARBA" id="ARBA00022692"/>
    </source>
</evidence>
<feature type="domain" description="Glucose-methanol-choline oxidoreductase C-terminal" evidence="15">
    <location>
        <begin position="601"/>
        <end position="743"/>
    </location>
</feature>
<comment type="caution">
    <text evidence="16">The sequence shown here is derived from an EMBL/GenBank/DDBJ whole genome shotgun (WGS) entry which is preliminary data.</text>
</comment>
<evidence type="ECO:0000256" key="13">
    <source>
        <dbReference type="PIRSR" id="PIRSR028937-1"/>
    </source>
</evidence>
<keyword evidence="10 12" id="KW-0560">Oxidoreductase</keyword>
<keyword evidence="8" id="KW-0274">FAD</keyword>
<feature type="active site" description="Proton acceptor" evidence="13">
    <location>
        <position position="691"/>
    </location>
</feature>
<comment type="subcellular location">
    <subcellularLocation>
        <location evidence="3">Membrane</location>
    </subcellularLocation>
</comment>
<keyword evidence="6" id="KW-0285">Flavoprotein</keyword>
<evidence type="ECO:0000256" key="9">
    <source>
        <dbReference type="ARBA" id="ARBA00022989"/>
    </source>
</evidence>
<evidence type="ECO:0000256" key="11">
    <source>
        <dbReference type="ARBA" id="ARBA00023136"/>
    </source>
</evidence>
<keyword evidence="7" id="KW-0812">Transmembrane</keyword>
<dbReference type="PANTHER" id="PTHR46056">
    <property type="entry name" value="LONG-CHAIN-ALCOHOL OXIDASE"/>
    <property type="match status" value="1"/>
</dbReference>
<dbReference type="InterPro" id="IPR007867">
    <property type="entry name" value="GMC_OxRtase_C"/>
</dbReference>
<sequence>MSTEAITYRFARPSDQCVFDAAQWNMLMHILETFVPKLTPEETEKLKKDYYENIKINPADDKLLEAYAQESVTDVPEVLEDLDWIFQRNVPEDKVAEIKTVLNILDTRLGSLAFTGSTIPMYEKTRQEREQIVLSWSTARMVTLRKLFKAFQGMARLMWSRVSPTYHAAAGFPGYPFTKEAMEEQKRVQESAAAFDANPEFKFEDLNQVAAEDGVIKLSTSILILGSGSGGGVVAGHLSKALPHELMVVEKGFWYPIHKAPLSERDGTKQTFEGDGTMQSNDGRYVFVFAVGSFVRDPEILMSILAGRTWGGGSAINWGVSWQLPARTRKEWSEKFGLSFATSSDFQDCLDYVSQVAHVKSWNGAEHNPSNAALIKGSHRLGEGYLSVPQNIQGSPDAHSKICGAFCTVTCKGAGLDTPSRGGKMGVAKTYLADARERGAKFVQGFEVDKILFDSKGNVTGVEGLWRASPDEPAGTGKKVIINAKKVVCSSGTINTPGILLRSGLRNYWIGRNVHLHPAIFCHAEWKEETKPWEGSIISVANTEHTNLDNDGHGCVIEGMLMLPGFGALTLPWNSGLEYKKVLLRFKHLTNHVIIVRDRDAGRITLDVKGRGRLDYTPSDFDRNHLLEALIATMKLNRAAGAEAVYAPIYNSPVYKKLEDKEADQKHFDDVIAKIRRIGLTPENTSYGSAHQMGSCRMGPTPRMGACNDKGKIWEKNGLYVADASLMPASSGVNPMITTQALAEWVSRGIVADIMREEAGDGKFAKL</sequence>
<evidence type="ECO:0000256" key="4">
    <source>
        <dbReference type="ARBA" id="ARBA00010790"/>
    </source>
</evidence>
<name>A0AAD6J2V4_DREDA</name>
<evidence type="ECO:0000256" key="12">
    <source>
        <dbReference type="PIRNR" id="PIRNR028937"/>
    </source>
</evidence>
<dbReference type="Pfam" id="PF05199">
    <property type="entry name" value="GMC_oxred_C"/>
    <property type="match status" value="1"/>
</dbReference>
<evidence type="ECO:0000256" key="3">
    <source>
        <dbReference type="ARBA" id="ARBA00004370"/>
    </source>
</evidence>
<dbReference type="GO" id="GO:0050660">
    <property type="term" value="F:flavin adenine dinucleotide binding"/>
    <property type="evidence" value="ECO:0007669"/>
    <property type="project" value="InterPro"/>
</dbReference>
<feature type="domain" description="Glucose-methanol-choline oxidoreductase N-terminal" evidence="14">
    <location>
        <begin position="302"/>
        <end position="519"/>
    </location>
</feature>
<evidence type="ECO:0000259" key="15">
    <source>
        <dbReference type="Pfam" id="PF05199"/>
    </source>
</evidence>
<dbReference type="AlphaFoldDB" id="A0AAD6J2V4"/>
<organism evidence="16 17">
    <name type="scientific">Drechslerella dactyloides</name>
    <name type="common">Nematode-trapping fungus</name>
    <name type="synonym">Arthrobotrys dactyloides</name>
    <dbReference type="NCBI Taxonomy" id="74499"/>
    <lineage>
        <taxon>Eukaryota</taxon>
        <taxon>Fungi</taxon>
        <taxon>Dikarya</taxon>
        <taxon>Ascomycota</taxon>
        <taxon>Pezizomycotina</taxon>
        <taxon>Orbiliomycetes</taxon>
        <taxon>Orbiliales</taxon>
        <taxon>Orbiliaceae</taxon>
        <taxon>Drechslerella</taxon>
    </lineage>
</organism>
<reference evidence="16" key="1">
    <citation type="submission" date="2023-01" db="EMBL/GenBank/DDBJ databases">
        <title>The chitinases involved in constricting ring structure development in the nematode-trapping fungus Drechslerella dactyloides.</title>
        <authorList>
            <person name="Wang R."/>
            <person name="Zhang L."/>
            <person name="Tang P."/>
            <person name="Li S."/>
            <person name="Liang L."/>
        </authorList>
    </citation>
    <scope>NUCLEOTIDE SEQUENCE</scope>
    <source>
        <strain evidence="16">YMF1.00031</strain>
    </source>
</reference>
<dbReference type="GO" id="GO:0046577">
    <property type="term" value="F:long-chain-alcohol oxidase activity"/>
    <property type="evidence" value="ECO:0007669"/>
    <property type="project" value="UniProtKB-EC"/>
</dbReference>
<evidence type="ECO:0000256" key="2">
    <source>
        <dbReference type="ARBA" id="ARBA00003842"/>
    </source>
</evidence>
<dbReference type="EMBL" id="JAQGDS010000002">
    <property type="protein sequence ID" value="KAJ6263518.1"/>
    <property type="molecule type" value="Genomic_DNA"/>
</dbReference>
<comment type="catalytic activity">
    <reaction evidence="1 12">
        <text>a long-chain primary fatty alcohol + O2 = a long-chain fatty aldehyde + H2O2</text>
        <dbReference type="Rhea" id="RHEA:22756"/>
        <dbReference type="ChEBI" id="CHEBI:15379"/>
        <dbReference type="ChEBI" id="CHEBI:16240"/>
        <dbReference type="ChEBI" id="CHEBI:17176"/>
        <dbReference type="ChEBI" id="CHEBI:77396"/>
        <dbReference type="EC" id="1.1.3.20"/>
    </reaction>
</comment>
<keyword evidence="11" id="KW-0472">Membrane</keyword>
<comment type="function">
    <text evidence="2">Long-chain fatty alcohol oxidase involved in the omega-oxidation pathway of lipid degradation.</text>
</comment>
<dbReference type="EC" id="1.1.3.20" evidence="5 12"/>
<dbReference type="InterPro" id="IPR000172">
    <property type="entry name" value="GMC_OxRdtase_N"/>
</dbReference>
<dbReference type="Proteomes" id="UP001221413">
    <property type="component" value="Unassembled WGS sequence"/>
</dbReference>
<keyword evidence="17" id="KW-1185">Reference proteome</keyword>
<evidence type="ECO:0000256" key="5">
    <source>
        <dbReference type="ARBA" id="ARBA00013125"/>
    </source>
</evidence>
<dbReference type="PIRSF" id="PIRSF028937">
    <property type="entry name" value="Lg_Ch_AO"/>
    <property type="match status" value="1"/>
</dbReference>
<proteinExistence type="inferred from homology"/>
<dbReference type="InterPro" id="IPR012400">
    <property type="entry name" value="Long_Oxdase"/>
</dbReference>